<dbReference type="Gene3D" id="3.10.10.10">
    <property type="entry name" value="HIV Type 1 Reverse Transcriptase, subunit A, domain 1"/>
    <property type="match status" value="1"/>
</dbReference>
<sequence>MRDFPILRRGKKKKKNQLLCKTDTFLDEPISNDIPEKIKDIINKVATSNPELGTLPSDGFRISLKDETPVFSKPYSIAYNLQDSVKQEIEKLLQLKVIRKSRSLYASPAWPILNKKWQS</sequence>
<dbReference type="InterPro" id="IPR043502">
    <property type="entry name" value="DNA/RNA_pol_sf"/>
</dbReference>
<gene>
    <name evidence="1" type="primary">pol_9</name>
    <name evidence="1" type="ORF">NGRA_3335</name>
</gene>
<dbReference type="Proteomes" id="UP000740883">
    <property type="component" value="Unassembled WGS sequence"/>
</dbReference>
<accession>A0A9P6GVN5</accession>
<proteinExistence type="predicted"/>
<name>A0A9P6GVN5_9MICR</name>
<dbReference type="OrthoDB" id="10058156at2759"/>
<organism evidence="1 2">
    <name type="scientific">Nosema granulosis</name>
    <dbReference type="NCBI Taxonomy" id="83296"/>
    <lineage>
        <taxon>Eukaryota</taxon>
        <taxon>Fungi</taxon>
        <taxon>Fungi incertae sedis</taxon>
        <taxon>Microsporidia</taxon>
        <taxon>Nosematidae</taxon>
        <taxon>Nosema</taxon>
    </lineage>
</organism>
<keyword evidence="2" id="KW-1185">Reference proteome</keyword>
<dbReference type="SUPFAM" id="SSF56672">
    <property type="entry name" value="DNA/RNA polymerases"/>
    <property type="match status" value="1"/>
</dbReference>
<reference evidence="1 2" key="1">
    <citation type="journal article" date="2020" name="Genome Biol. Evol.">
        <title>Comparative genomics of strictly vertically transmitted, feminizing microsporidia endosymbionts of amphipod crustaceans.</title>
        <authorList>
            <person name="Cormier A."/>
            <person name="Chebbi M.A."/>
            <person name="Giraud I."/>
            <person name="Wattier R."/>
            <person name="Teixeira M."/>
            <person name="Gilbert C."/>
            <person name="Rigaud T."/>
            <person name="Cordaux R."/>
        </authorList>
    </citation>
    <scope>NUCLEOTIDE SEQUENCE [LARGE SCALE GENOMIC DNA]</scope>
    <source>
        <strain evidence="1 2">Ou3-Ou53</strain>
    </source>
</reference>
<evidence type="ECO:0000313" key="2">
    <source>
        <dbReference type="Proteomes" id="UP000740883"/>
    </source>
</evidence>
<evidence type="ECO:0000313" key="1">
    <source>
        <dbReference type="EMBL" id="KAF9754382.1"/>
    </source>
</evidence>
<dbReference type="AlphaFoldDB" id="A0A9P6GVN5"/>
<comment type="caution">
    <text evidence="1">The sequence shown here is derived from an EMBL/GenBank/DDBJ whole genome shotgun (WGS) entry which is preliminary data.</text>
</comment>
<protein>
    <submittedName>
        <fullName evidence="1">Retrovirus-related Pol polyprotein from transposon opus</fullName>
    </submittedName>
</protein>
<dbReference type="EMBL" id="SBJO01000847">
    <property type="protein sequence ID" value="KAF9754382.1"/>
    <property type="molecule type" value="Genomic_DNA"/>
</dbReference>